<feature type="compositionally biased region" description="Acidic residues" evidence="1">
    <location>
        <begin position="619"/>
        <end position="648"/>
    </location>
</feature>
<dbReference type="InterPro" id="IPR036170">
    <property type="entry name" value="YezG-like_sf"/>
</dbReference>
<dbReference type="InterPro" id="IPR053024">
    <property type="entry name" value="Fungal_surface_NADase"/>
</dbReference>
<name>A0A495XGA9_9PSEU</name>
<reference evidence="3 4" key="1">
    <citation type="submission" date="2018-10" db="EMBL/GenBank/DDBJ databases">
        <title>Sequencing the genomes of 1000 actinobacteria strains.</title>
        <authorList>
            <person name="Klenk H.-P."/>
        </authorList>
    </citation>
    <scope>NUCLEOTIDE SEQUENCE [LARGE SCALE GENOMIC DNA]</scope>
    <source>
        <strain evidence="3 4">DSM 43911</strain>
    </source>
</reference>
<dbReference type="InterPro" id="IPR025331">
    <property type="entry name" value="TNT"/>
</dbReference>
<feature type="compositionally biased region" description="Basic and acidic residues" evidence="1">
    <location>
        <begin position="518"/>
        <end position="536"/>
    </location>
</feature>
<feature type="compositionally biased region" description="Pro residues" evidence="1">
    <location>
        <begin position="149"/>
        <end position="172"/>
    </location>
</feature>
<feature type="compositionally biased region" description="Gly residues" evidence="1">
    <location>
        <begin position="312"/>
        <end position="328"/>
    </location>
</feature>
<feature type="compositionally biased region" description="Pro residues" evidence="1">
    <location>
        <begin position="857"/>
        <end position="874"/>
    </location>
</feature>
<feature type="compositionally biased region" description="Basic and acidic residues" evidence="1">
    <location>
        <begin position="741"/>
        <end position="760"/>
    </location>
</feature>
<comment type="caution">
    <text evidence="3">The sequence shown here is derived from an EMBL/GenBank/DDBJ whole genome shotgun (WGS) entry which is preliminary data.</text>
</comment>
<gene>
    <name evidence="3" type="ORF">DFJ66_5554</name>
</gene>
<feature type="region of interest" description="Disordered" evidence="1">
    <location>
        <begin position="147"/>
        <end position="353"/>
    </location>
</feature>
<feature type="region of interest" description="Disordered" evidence="1">
    <location>
        <begin position="590"/>
        <end position="792"/>
    </location>
</feature>
<dbReference type="SUPFAM" id="SSF160424">
    <property type="entry name" value="BH3703-like"/>
    <property type="match status" value="1"/>
</dbReference>
<dbReference type="PANTHER" id="PTHR42059">
    <property type="entry name" value="TNT DOMAIN-CONTAINING PROTEIN"/>
    <property type="match status" value="1"/>
</dbReference>
<feature type="region of interest" description="Disordered" evidence="1">
    <location>
        <begin position="507"/>
        <end position="540"/>
    </location>
</feature>
<dbReference type="Pfam" id="PF14021">
    <property type="entry name" value="TNT"/>
    <property type="match status" value="1"/>
</dbReference>
<feature type="compositionally biased region" description="Pro residues" evidence="1">
    <location>
        <begin position="285"/>
        <end position="294"/>
    </location>
</feature>
<feature type="region of interest" description="Disordered" evidence="1">
    <location>
        <begin position="849"/>
        <end position="972"/>
    </location>
</feature>
<dbReference type="PANTHER" id="PTHR42059:SF1">
    <property type="entry name" value="TNT DOMAIN-CONTAINING PROTEIN"/>
    <property type="match status" value="1"/>
</dbReference>
<dbReference type="EMBL" id="RBXR01000001">
    <property type="protein sequence ID" value="RKT72246.1"/>
    <property type="molecule type" value="Genomic_DNA"/>
</dbReference>
<dbReference type="RefSeq" id="WP_121225130.1">
    <property type="nucleotide sequence ID" value="NZ_JBIUBA010000017.1"/>
</dbReference>
<evidence type="ECO:0000313" key="4">
    <source>
        <dbReference type="Proteomes" id="UP000272729"/>
    </source>
</evidence>
<evidence type="ECO:0000313" key="3">
    <source>
        <dbReference type="EMBL" id="RKT72246.1"/>
    </source>
</evidence>
<dbReference type="AlphaFoldDB" id="A0A495XGA9"/>
<feature type="compositionally biased region" description="Pro residues" evidence="1">
    <location>
        <begin position="302"/>
        <end position="311"/>
    </location>
</feature>
<feature type="compositionally biased region" description="Pro residues" evidence="1">
    <location>
        <begin position="942"/>
        <end position="953"/>
    </location>
</feature>
<sequence length="1076" mass="117965">MVGVSEPKPLNPTEQDALVKQIGLTLMRAAPEDWRHVTAEYRATGRYFELAAEVRSADGALRAWQPPQEVAGLFARLRAGMYREGRGSWSNARYQLDHPSSYNLDFDRAEPAWQTPPPPQAYVDEVRFFPRTDENMPDWLRRRLAAAQPPAPHTPPGPALPAQPGPPTPPGGQPALTHDPRPFGTPHDPAAHEPHAFGAPHDPAAHEPHAFGAPHDPAAFGAPHDPAAPFGAPHEPAAEETQLFPPPPHEAAHPEPPFAPPAHEPQAYDAPAQEAPEHEAHHPGPSTPGLPGPSTPGGLPAPSTPGLPGPSTPGGGLPGPSTPGGGLPGPSTPGAGLPAAPVLTSPVPPRGFRTARVFDGAGPGGRPAVNRPPVPEAERDLLLSYLDRAPVAVVGRGFDADVLNPDAPAVVPVAFQTDGHWIWPAAVGYYLRAYGVPPEPELVERAKANDYVLPEVPEDARVAAAANLGAPAAPRDTALPVAEVPEPFQAFAEQPHDEPAEVAETVATPLPEPPDQPEPPRPDARADARADARSDVEETANLTELRADRVEFADSGPPYRVRFEEDGPVIDDRYRRESYVDGMDLFAPAQYERDAEDVETTQAWNPFAEEQPDTAPAEETAEVEVVTDEPAAEEPVAEDPQYADEPEFADQPAYGDQPAYTDQPEFSDQPDYSAEPEFADEPEAEPEPEVVEAAEQTTEFDQFHEEPRFEQQPQFDEPAQFGEQAQFDQPAQFGEQAQFGEPDRFAEDERFTEEQPRFEDQEPPAPPAPVEPRQVTPEEEQQLSGVRRALDELDVPPAAYRFGEPVDRTWLLRTEGRDWEVSWFDHGPTNPVRFDRLEDAAAYLVGKLVLTGRRTPRPLPPPPPRPQPPRPPMNGEPFREEPHRPPVENFREEPHRAPDFREEPHRPQDFREEPHRPPLNGEPFRDERPPLTNGFREEPPRRPAPPQPQPQESPKPAARQWPITPLNGEPPLTLFRHKKMVELPAGMEVDRFGDGSGNLVYVAGTPFAERSLVPSWINRPYRVYRLRRPVEVLTGVAVPWFEQPGGGTAYLLPKSVEDLIADGVLVEVANQEAPAH</sequence>
<dbReference type="Proteomes" id="UP000272729">
    <property type="component" value="Unassembled WGS sequence"/>
</dbReference>
<feature type="compositionally biased region" description="Pro residues" evidence="1">
    <location>
        <begin position="244"/>
        <end position="263"/>
    </location>
</feature>
<feature type="compositionally biased region" description="Low complexity" evidence="1">
    <location>
        <begin position="332"/>
        <end position="341"/>
    </location>
</feature>
<feature type="compositionally biased region" description="Acidic residues" evidence="1">
    <location>
        <begin position="677"/>
        <end position="692"/>
    </location>
</feature>
<protein>
    <submittedName>
        <fullName evidence="3">Uncharacterized protein DUF4237</fullName>
    </submittedName>
</protein>
<feature type="compositionally biased region" description="Basic and acidic residues" evidence="1">
    <location>
        <begin position="923"/>
        <end position="941"/>
    </location>
</feature>
<feature type="compositionally biased region" description="Basic and acidic residues" evidence="1">
    <location>
        <begin position="877"/>
        <end position="916"/>
    </location>
</feature>
<evidence type="ECO:0000256" key="1">
    <source>
        <dbReference type="SAM" id="MobiDB-lite"/>
    </source>
</evidence>
<accession>A0A495XGA9</accession>
<dbReference type="GO" id="GO:0050135">
    <property type="term" value="F:NADP+ nucleosidase activity"/>
    <property type="evidence" value="ECO:0007669"/>
    <property type="project" value="InterPro"/>
</dbReference>
<keyword evidence="4" id="KW-1185">Reference proteome</keyword>
<proteinExistence type="predicted"/>
<evidence type="ECO:0000259" key="2">
    <source>
        <dbReference type="Pfam" id="PF14021"/>
    </source>
</evidence>
<organism evidence="3 4">
    <name type="scientific">Saccharothrix variisporea</name>
    <dbReference type="NCBI Taxonomy" id="543527"/>
    <lineage>
        <taxon>Bacteria</taxon>
        <taxon>Bacillati</taxon>
        <taxon>Actinomycetota</taxon>
        <taxon>Actinomycetes</taxon>
        <taxon>Pseudonocardiales</taxon>
        <taxon>Pseudonocardiaceae</taxon>
        <taxon>Saccharothrix</taxon>
    </lineage>
</organism>
<feature type="domain" description="TNT" evidence="2">
    <location>
        <begin position="982"/>
        <end position="1068"/>
    </location>
</feature>